<gene>
    <name evidence="2" type="ORF">CJN711_LOCUS19441</name>
    <name evidence="3" type="ORF">KQP761_LOCUS34426</name>
</gene>
<keyword evidence="1" id="KW-0812">Transmembrane</keyword>
<name>A0A815HH51_9BILA</name>
<keyword evidence="1" id="KW-0472">Membrane</keyword>
<dbReference type="OrthoDB" id="10056351at2759"/>
<evidence type="ECO:0000313" key="2">
    <source>
        <dbReference type="EMBL" id="CAF1351406.1"/>
    </source>
</evidence>
<dbReference type="AlphaFoldDB" id="A0A815HH51"/>
<feature type="transmembrane region" description="Helical" evidence="1">
    <location>
        <begin position="363"/>
        <end position="387"/>
    </location>
</feature>
<organism evidence="2 4">
    <name type="scientific">Rotaria magnacalcarata</name>
    <dbReference type="NCBI Taxonomy" id="392030"/>
    <lineage>
        <taxon>Eukaryota</taxon>
        <taxon>Metazoa</taxon>
        <taxon>Spiralia</taxon>
        <taxon>Gnathifera</taxon>
        <taxon>Rotifera</taxon>
        <taxon>Eurotatoria</taxon>
        <taxon>Bdelloidea</taxon>
        <taxon>Philodinida</taxon>
        <taxon>Philodinidae</taxon>
        <taxon>Rotaria</taxon>
    </lineage>
</organism>
<dbReference type="Gene3D" id="3.40.50.300">
    <property type="entry name" value="P-loop containing nucleotide triphosphate hydrolases"/>
    <property type="match status" value="1"/>
</dbReference>
<dbReference type="SUPFAM" id="SSF52540">
    <property type="entry name" value="P-loop containing nucleoside triphosphate hydrolases"/>
    <property type="match status" value="1"/>
</dbReference>
<dbReference type="Proteomes" id="UP000663834">
    <property type="component" value="Unassembled WGS sequence"/>
</dbReference>
<dbReference type="InterPro" id="IPR027417">
    <property type="entry name" value="P-loop_NTPase"/>
</dbReference>
<evidence type="ECO:0000313" key="4">
    <source>
        <dbReference type="Proteomes" id="UP000663855"/>
    </source>
</evidence>
<dbReference type="EMBL" id="CAJNOW010019304">
    <property type="protein sequence ID" value="CAF1671756.1"/>
    <property type="molecule type" value="Genomic_DNA"/>
</dbReference>
<protein>
    <submittedName>
        <fullName evidence="2">Uncharacterized protein</fullName>
    </submittedName>
</protein>
<dbReference type="Proteomes" id="UP000663855">
    <property type="component" value="Unassembled WGS sequence"/>
</dbReference>
<keyword evidence="1" id="KW-1133">Transmembrane helix</keyword>
<reference evidence="2" key="1">
    <citation type="submission" date="2021-02" db="EMBL/GenBank/DDBJ databases">
        <authorList>
            <person name="Nowell W R."/>
        </authorList>
    </citation>
    <scope>NUCLEOTIDE SEQUENCE</scope>
</reference>
<proteinExistence type="predicted"/>
<evidence type="ECO:0000313" key="3">
    <source>
        <dbReference type="EMBL" id="CAF1671756.1"/>
    </source>
</evidence>
<sequence>MSTISQSAVDIQTKRAEIQADIKQILAEFEEVTQQNHDQQHSISRNILLVGLSKSGKTTLRHVLTDPQYVAEELSLQTIVQTVATCDRNIHLASMNVTLNIVELPEHMISENRNLTEINLECSRLGIQDFHIVCFCISFDTGINTRALQSFQRFANHFSEQQVKQNLCIIITGCESKDDTQRDRLRQELINDIEFRPISRHLARGIHFSGALNHDDWKRANTALIDQFETIYNYRKSLLDLIVSDIECFHVPEPEPHPSTSFSKNASSNSLQSDILSLTQPKSSHIGQFDAHRTASSQPHSQNQQLEATTYPMPDVYTTLLPKDRKCKLISRWFRRCALLLWLQKLTSTRNARSMVKCIRKMLFYSIMIMTLPPAILCLIIFCMFISFKEARVYIVTVAIEILSWLLGDDQRIIYFQ</sequence>
<dbReference type="EMBL" id="CAJNOV010009132">
    <property type="protein sequence ID" value="CAF1351406.1"/>
    <property type="molecule type" value="Genomic_DNA"/>
</dbReference>
<evidence type="ECO:0000256" key="1">
    <source>
        <dbReference type="SAM" id="Phobius"/>
    </source>
</evidence>
<accession>A0A815HH51</accession>
<comment type="caution">
    <text evidence="2">The sequence shown here is derived from an EMBL/GenBank/DDBJ whole genome shotgun (WGS) entry which is preliminary data.</text>
</comment>